<organism evidence="2 3">
    <name type="scientific">Pseudoalteromonas ulvae</name>
    <dbReference type="NCBI Taxonomy" id="107327"/>
    <lineage>
        <taxon>Bacteria</taxon>
        <taxon>Pseudomonadati</taxon>
        <taxon>Pseudomonadota</taxon>
        <taxon>Gammaproteobacteria</taxon>
        <taxon>Alteromonadales</taxon>
        <taxon>Pseudoalteromonadaceae</taxon>
        <taxon>Pseudoalteromonas</taxon>
    </lineage>
</organism>
<sequence length="152" mass="17758">MRIKQRCALLFGLVLSLMMQGCAYKWVAKYDAALVAETLVVAKQVDRFYGHLIESPHSHRPYENYKTEYIDIEVNLRSLMLQHKTRSLNDESIAIAQITLDKWLKYKQAHQEKDSYKTVLANNHRARMTRLFTAMVVAEEAKNMYQDQSSDE</sequence>
<feature type="chain" id="PRO_5011305426" evidence="1">
    <location>
        <begin position="24"/>
        <end position="152"/>
    </location>
</feature>
<evidence type="ECO:0000313" key="2">
    <source>
        <dbReference type="EMBL" id="OUL58391.1"/>
    </source>
</evidence>
<gene>
    <name evidence="2" type="ORF">B1199_08650</name>
</gene>
<reference evidence="2 3" key="1">
    <citation type="submission" date="2017-02" db="EMBL/GenBank/DDBJ databases">
        <title>Pseudoalteromonas ulvae TC14 Genome.</title>
        <authorList>
            <person name="Molmeret M."/>
        </authorList>
    </citation>
    <scope>NUCLEOTIDE SEQUENCE [LARGE SCALE GENOMIC DNA]</scope>
    <source>
        <strain evidence="2">TC14</strain>
    </source>
</reference>
<dbReference type="OrthoDB" id="1121330at2"/>
<dbReference type="RefSeq" id="WP_086743695.1">
    <property type="nucleotide sequence ID" value="NZ_MWPV01000002.1"/>
</dbReference>
<dbReference type="EMBL" id="MWPV01000002">
    <property type="protein sequence ID" value="OUL58391.1"/>
    <property type="molecule type" value="Genomic_DNA"/>
</dbReference>
<accession>A0A244CS17</accession>
<dbReference type="Proteomes" id="UP000194841">
    <property type="component" value="Unassembled WGS sequence"/>
</dbReference>
<keyword evidence="1" id="KW-0732">Signal</keyword>
<comment type="caution">
    <text evidence="2">The sequence shown here is derived from an EMBL/GenBank/DDBJ whole genome shotgun (WGS) entry which is preliminary data.</text>
</comment>
<feature type="signal peptide" evidence="1">
    <location>
        <begin position="1"/>
        <end position="23"/>
    </location>
</feature>
<evidence type="ECO:0000313" key="3">
    <source>
        <dbReference type="Proteomes" id="UP000194841"/>
    </source>
</evidence>
<protein>
    <submittedName>
        <fullName evidence="2">Uncharacterized protein</fullName>
    </submittedName>
</protein>
<dbReference type="AlphaFoldDB" id="A0A244CS17"/>
<dbReference type="PROSITE" id="PS51257">
    <property type="entry name" value="PROKAR_LIPOPROTEIN"/>
    <property type="match status" value="1"/>
</dbReference>
<proteinExistence type="predicted"/>
<name>A0A244CS17_PSEDV</name>
<evidence type="ECO:0000256" key="1">
    <source>
        <dbReference type="SAM" id="SignalP"/>
    </source>
</evidence>
<keyword evidence="3" id="KW-1185">Reference proteome</keyword>